<evidence type="ECO:0000256" key="3">
    <source>
        <dbReference type="ARBA" id="ARBA00022664"/>
    </source>
</evidence>
<reference evidence="9 10" key="1">
    <citation type="submission" date="2018-05" db="EMBL/GenBank/DDBJ databases">
        <title>Genome sequencing and assembly of the regulated plant pathogen Lachnellula willkommii and related sister species for the development of diagnostic species identification markers.</title>
        <authorList>
            <person name="Giroux E."/>
            <person name="Bilodeau G."/>
        </authorList>
    </citation>
    <scope>NUCLEOTIDE SEQUENCE [LARGE SCALE GENOMIC DNA]</scope>
    <source>
        <strain evidence="9 10">CBS 185.66</strain>
    </source>
</reference>
<feature type="non-terminal residue" evidence="9">
    <location>
        <position position="169"/>
    </location>
</feature>
<evidence type="ECO:0000256" key="2">
    <source>
        <dbReference type="ARBA" id="ARBA00010788"/>
    </source>
</evidence>
<keyword evidence="7" id="KW-0175">Coiled coil</keyword>
<keyword evidence="3" id="KW-0507">mRNA processing</keyword>
<dbReference type="GO" id="GO:0006397">
    <property type="term" value="P:mRNA processing"/>
    <property type="evidence" value="ECO:0007669"/>
    <property type="project" value="UniProtKB-KW"/>
</dbReference>
<comment type="similarity">
    <text evidence="2">Belongs to the SPF27 family.</text>
</comment>
<sequence>MSSETPIHDSLPYIDTAPTPSQRTAAQSLIDAETELPSTETPHHPSLAPLAPQSFSPVFEAEMLRIAAQTPLDAIDRTRYESLSAPSPPFTTTAWQHTLSAAYTSSTYLTARSTNLALLSEFGKNSWLVGNAQLEDILRGLEREVEDVKTEIDGVVLQRRDAQEGVRGE</sequence>
<dbReference type="Proteomes" id="UP000431533">
    <property type="component" value="Unassembled WGS sequence"/>
</dbReference>
<dbReference type="GeneID" id="41986572"/>
<dbReference type="PANTHER" id="PTHR13296">
    <property type="entry name" value="BCAS2 PROTEIN"/>
    <property type="match status" value="1"/>
</dbReference>
<keyword evidence="10" id="KW-1185">Reference proteome</keyword>
<evidence type="ECO:0000256" key="5">
    <source>
        <dbReference type="ARBA" id="ARBA00023187"/>
    </source>
</evidence>
<evidence type="ECO:0000313" key="10">
    <source>
        <dbReference type="Proteomes" id="UP000431533"/>
    </source>
</evidence>
<dbReference type="GO" id="GO:0071011">
    <property type="term" value="C:precatalytic spliceosome"/>
    <property type="evidence" value="ECO:0007669"/>
    <property type="project" value="TreeGrafter"/>
</dbReference>
<dbReference type="OrthoDB" id="205794at2759"/>
<keyword evidence="5" id="KW-0508">mRNA splicing</keyword>
<dbReference type="RefSeq" id="XP_031003155.1">
    <property type="nucleotide sequence ID" value="XM_031151313.1"/>
</dbReference>
<dbReference type="AlphaFoldDB" id="A0A8H8TXY9"/>
<evidence type="ECO:0000256" key="8">
    <source>
        <dbReference type="SAM" id="MobiDB-lite"/>
    </source>
</evidence>
<gene>
    <name evidence="9" type="primary">bcas2</name>
    <name evidence="9" type="ORF">LHYA1_G006374</name>
</gene>
<comment type="caution">
    <text evidence="9">The sequence shown here is derived from an EMBL/GenBank/DDBJ whole genome shotgun (WGS) entry which is preliminary data.</text>
</comment>
<feature type="coiled-coil region" evidence="7">
    <location>
        <begin position="131"/>
        <end position="158"/>
    </location>
</feature>
<proteinExistence type="inferred from homology"/>
<dbReference type="PANTHER" id="PTHR13296:SF0">
    <property type="entry name" value="PRE-MRNA-SPLICING FACTOR SPF27"/>
    <property type="match status" value="1"/>
</dbReference>
<protein>
    <submittedName>
        <fullName evidence="9">Pre-mRNA-splicing factor</fullName>
    </submittedName>
</protein>
<dbReference type="GO" id="GO:0000974">
    <property type="term" value="C:Prp19 complex"/>
    <property type="evidence" value="ECO:0007669"/>
    <property type="project" value="TreeGrafter"/>
</dbReference>
<feature type="region of interest" description="Disordered" evidence="8">
    <location>
        <begin position="1"/>
        <end position="26"/>
    </location>
</feature>
<dbReference type="EMBL" id="QGMH01000134">
    <property type="protein sequence ID" value="TVY24367.1"/>
    <property type="molecule type" value="Genomic_DNA"/>
</dbReference>
<evidence type="ECO:0000256" key="6">
    <source>
        <dbReference type="ARBA" id="ARBA00023242"/>
    </source>
</evidence>
<dbReference type="Pfam" id="PF05700">
    <property type="entry name" value="BCAS2"/>
    <property type="match status" value="1"/>
</dbReference>
<accession>A0A8H8TXY9</accession>
<evidence type="ECO:0000313" key="9">
    <source>
        <dbReference type="EMBL" id="TVY24367.1"/>
    </source>
</evidence>
<name>A0A8H8TXY9_9HELO</name>
<dbReference type="GO" id="GO:0071013">
    <property type="term" value="C:catalytic step 2 spliceosome"/>
    <property type="evidence" value="ECO:0007669"/>
    <property type="project" value="TreeGrafter"/>
</dbReference>
<dbReference type="GO" id="GO:0008380">
    <property type="term" value="P:RNA splicing"/>
    <property type="evidence" value="ECO:0007669"/>
    <property type="project" value="UniProtKB-KW"/>
</dbReference>
<comment type="subcellular location">
    <subcellularLocation>
        <location evidence="1">Nucleus</location>
    </subcellularLocation>
</comment>
<evidence type="ECO:0000256" key="4">
    <source>
        <dbReference type="ARBA" id="ARBA00022728"/>
    </source>
</evidence>
<keyword evidence="6" id="KW-0539">Nucleus</keyword>
<dbReference type="InterPro" id="IPR008409">
    <property type="entry name" value="SPF27"/>
</dbReference>
<keyword evidence="4" id="KW-0747">Spliceosome</keyword>
<organism evidence="9 10">
    <name type="scientific">Lachnellula hyalina</name>
    <dbReference type="NCBI Taxonomy" id="1316788"/>
    <lineage>
        <taxon>Eukaryota</taxon>
        <taxon>Fungi</taxon>
        <taxon>Dikarya</taxon>
        <taxon>Ascomycota</taxon>
        <taxon>Pezizomycotina</taxon>
        <taxon>Leotiomycetes</taxon>
        <taxon>Helotiales</taxon>
        <taxon>Lachnaceae</taxon>
        <taxon>Lachnellula</taxon>
    </lineage>
</organism>
<evidence type="ECO:0000256" key="1">
    <source>
        <dbReference type="ARBA" id="ARBA00004123"/>
    </source>
</evidence>
<evidence type="ECO:0000256" key="7">
    <source>
        <dbReference type="SAM" id="Coils"/>
    </source>
</evidence>